<dbReference type="EMBL" id="CM029038">
    <property type="protein sequence ID" value="KAG2650167.1"/>
    <property type="molecule type" value="Genomic_DNA"/>
</dbReference>
<sequence length="189" mass="20834">MLPSPLQDPPTTRSGQRRGRHPSRMPLHLASSPRASRLLDGILEAGERPEDDDVGVEVDAAPAWRRRRHRPPDPDPARREGRRRPRPSPEVEEEEESGARASRRRRSTTPCSSTRPPPMTSCSPSLSVGKAYAISELKMMLILLFQKSIQAWLLVEGDSEGSAARQQSSGGEGNASMHGKRALCAEFIL</sequence>
<organism evidence="2 3">
    <name type="scientific">Panicum virgatum</name>
    <name type="common">Blackwell switchgrass</name>
    <dbReference type="NCBI Taxonomy" id="38727"/>
    <lineage>
        <taxon>Eukaryota</taxon>
        <taxon>Viridiplantae</taxon>
        <taxon>Streptophyta</taxon>
        <taxon>Embryophyta</taxon>
        <taxon>Tracheophyta</taxon>
        <taxon>Spermatophyta</taxon>
        <taxon>Magnoliopsida</taxon>
        <taxon>Liliopsida</taxon>
        <taxon>Poales</taxon>
        <taxon>Poaceae</taxon>
        <taxon>PACMAD clade</taxon>
        <taxon>Panicoideae</taxon>
        <taxon>Panicodae</taxon>
        <taxon>Paniceae</taxon>
        <taxon>Panicinae</taxon>
        <taxon>Panicum</taxon>
        <taxon>Panicum sect. Hiantes</taxon>
    </lineage>
</organism>
<dbReference type="Proteomes" id="UP000823388">
    <property type="component" value="Chromosome 1N"/>
</dbReference>
<accession>A0A8T0WV42</accession>
<feature type="compositionally biased region" description="Low complexity" evidence="1">
    <location>
        <begin position="108"/>
        <end position="125"/>
    </location>
</feature>
<gene>
    <name evidence="2" type="ORF">PVAP13_1NG148757</name>
</gene>
<feature type="region of interest" description="Disordered" evidence="1">
    <location>
        <begin position="1"/>
        <end position="126"/>
    </location>
</feature>
<evidence type="ECO:0000313" key="2">
    <source>
        <dbReference type="EMBL" id="KAG2650167.1"/>
    </source>
</evidence>
<reference evidence="2" key="1">
    <citation type="submission" date="2020-05" db="EMBL/GenBank/DDBJ databases">
        <title>WGS assembly of Panicum virgatum.</title>
        <authorList>
            <person name="Lovell J.T."/>
            <person name="Jenkins J."/>
            <person name="Shu S."/>
            <person name="Juenger T.E."/>
            <person name="Schmutz J."/>
        </authorList>
    </citation>
    <scope>NUCLEOTIDE SEQUENCE</scope>
    <source>
        <strain evidence="2">AP13</strain>
    </source>
</reference>
<name>A0A8T0WV42_PANVG</name>
<comment type="caution">
    <text evidence="2">The sequence shown here is derived from an EMBL/GenBank/DDBJ whole genome shotgun (WGS) entry which is preliminary data.</text>
</comment>
<protein>
    <submittedName>
        <fullName evidence="2">Uncharacterized protein</fullName>
    </submittedName>
</protein>
<dbReference type="AlphaFoldDB" id="A0A8T0WV42"/>
<evidence type="ECO:0000313" key="3">
    <source>
        <dbReference type="Proteomes" id="UP000823388"/>
    </source>
</evidence>
<keyword evidence="3" id="KW-1185">Reference proteome</keyword>
<proteinExistence type="predicted"/>
<evidence type="ECO:0000256" key="1">
    <source>
        <dbReference type="SAM" id="MobiDB-lite"/>
    </source>
</evidence>